<gene>
    <name evidence="1" type="ORF">M501DRAFT_994198</name>
</gene>
<name>A0A9P4SJ66_9PEZI</name>
<keyword evidence="2" id="KW-1185">Reference proteome</keyword>
<evidence type="ECO:0000313" key="1">
    <source>
        <dbReference type="EMBL" id="KAF2843309.1"/>
    </source>
</evidence>
<organism evidence="1 2">
    <name type="scientific">Patellaria atrata CBS 101060</name>
    <dbReference type="NCBI Taxonomy" id="1346257"/>
    <lineage>
        <taxon>Eukaryota</taxon>
        <taxon>Fungi</taxon>
        <taxon>Dikarya</taxon>
        <taxon>Ascomycota</taxon>
        <taxon>Pezizomycotina</taxon>
        <taxon>Dothideomycetes</taxon>
        <taxon>Dothideomycetes incertae sedis</taxon>
        <taxon>Patellariales</taxon>
        <taxon>Patellariaceae</taxon>
        <taxon>Patellaria</taxon>
    </lineage>
</organism>
<sequence length="62" mass="6646">MPPKGIASIQRRGHGREQPGYARTALSALVAQENRSVVIAVGVFAAAVTFFHSNWSEILIPA</sequence>
<comment type="caution">
    <text evidence="1">The sequence shown here is derived from an EMBL/GenBank/DDBJ whole genome shotgun (WGS) entry which is preliminary data.</text>
</comment>
<protein>
    <recommendedName>
        <fullName evidence="3">TOM core complex subunit Tom6</fullName>
    </recommendedName>
</protein>
<proteinExistence type="predicted"/>
<evidence type="ECO:0008006" key="3">
    <source>
        <dbReference type="Google" id="ProtNLM"/>
    </source>
</evidence>
<reference evidence="1" key="1">
    <citation type="journal article" date="2020" name="Stud. Mycol.">
        <title>101 Dothideomycetes genomes: a test case for predicting lifestyles and emergence of pathogens.</title>
        <authorList>
            <person name="Haridas S."/>
            <person name="Albert R."/>
            <person name="Binder M."/>
            <person name="Bloem J."/>
            <person name="Labutti K."/>
            <person name="Salamov A."/>
            <person name="Andreopoulos B."/>
            <person name="Baker S."/>
            <person name="Barry K."/>
            <person name="Bills G."/>
            <person name="Bluhm B."/>
            <person name="Cannon C."/>
            <person name="Castanera R."/>
            <person name="Culley D."/>
            <person name="Daum C."/>
            <person name="Ezra D."/>
            <person name="Gonzalez J."/>
            <person name="Henrissat B."/>
            <person name="Kuo A."/>
            <person name="Liang C."/>
            <person name="Lipzen A."/>
            <person name="Lutzoni F."/>
            <person name="Magnuson J."/>
            <person name="Mondo S."/>
            <person name="Nolan M."/>
            <person name="Ohm R."/>
            <person name="Pangilinan J."/>
            <person name="Park H.-J."/>
            <person name="Ramirez L."/>
            <person name="Alfaro M."/>
            <person name="Sun H."/>
            <person name="Tritt A."/>
            <person name="Yoshinaga Y."/>
            <person name="Zwiers L.-H."/>
            <person name="Turgeon B."/>
            <person name="Goodwin S."/>
            <person name="Spatafora J."/>
            <person name="Crous P."/>
            <person name="Grigoriev I."/>
        </authorList>
    </citation>
    <scope>NUCLEOTIDE SEQUENCE</scope>
    <source>
        <strain evidence="1">CBS 101060</strain>
    </source>
</reference>
<accession>A0A9P4SJ66</accession>
<evidence type="ECO:0000313" key="2">
    <source>
        <dbReference type="Proteomes" id="UP000799429"/>
    </source>
</evidence>
<dbReference type="AlphaFoldDB" id="A0A9P4SJ66"/>
<dbReference type="EMBL" id="MU006089">
    <property type="protein sequence ID" value="KAF2843309.1"/>
    <property type="molecule type" value="Genomic_DNA"/>
</dbReference>
<dbReference type="Proteomes" id="UP000799429">
    <property type="component" value="Unassembled WGS sequence"/>
</dbReference>